<name>A0AAD5QN71_PARTN</name>
<dbReference type="Proteomes" id="UP001196413">
    <property type="component" value="Unassembled WGS sequence"/>
</dbReference>
<evidence type="ECO:0000313" key="2">
    <source>
        <dbReference type="Proteomes" id="UP001196413"/>
    </source>
</evidence>
<accession>A0AAD5QN71</accession>
<gene>
    <name evidence="1" type="ORF">KIN20_012490</name>
</gene>
<comment type="caution">
    <text evidence="1">The sequence shown here is derived from an EMBL/GenBank/DDBJ whole genome shotgun (WGS) entry which is preliminary data.</text>
</comment>
<evidence type="ECO:0000313" key="1">
    <source>
        <dbReference type="EMBL" id="KAJ1355180.1"/>
    </source>
</evidence>
<sequence>MTTLPRIAHLNQSPLEEYIHNWKWTQWKSVNQLMFPVGRQAVDSVMTKGAVGDQPQMSDIRVERLITDTQSESLQSRIMPSLWGGFMPSLLGGFVKLGTISVGILEVIN</sequence>
<dbReference type="EMBL" id="JAHQIW010002375">
    <property type="protein sequence ID" value="KAJ1355180.1"/>
    <property type="molecule type" value="Genomic_DNA"/>
</dbReference>
<protein>
    <submittedName>
        <fullName evidence="1">Uncharacterized protein</fullName>
    </submittedName>
</protein>
<dbReference type="AlphaFoldDB" id="A0AAD5QN71"/>
<reference evidence="1" key="1">
    <citation type="submission" date="2021-06" db="EMBL/GenBank/DDBJ databases">
        <title>Parelaphostrongylus tenuis whole genome reference sequence.</title>
        <authorList>
            <person name="Garwood T.J."/>
            <person name="Larsen P.A."/>
            <person name="Fountain-Jones N.M."/>
            <person name="Garbe J.R."/>
            <person name="Macchietto M.G."/>
            <person name="Kania S.A."/>
            <person name="Gerhold R.W."/>
            <person name="Richards J.E."/>
            <person name="Wolf T.M."/>
        </authorList>
    </citation>
    <scope>NUCLEOTIDE SEQUENCE</scope>
    <source>
        <strain evidence="1">MNPRO001-30</strain>
        <tissue evidence="1">Meninges</tissue>
    </source>
</reference>
<organism evidence="1 2">
    <name type="scientific">Parelaphostrongylus tenuis</name>
    <name type="common">Meningeal worm</name>
    <dbReference type="NCBI Taxonomy" id="148309"/>
    <lineage>
        <taxon>Eukaryota</taxon>
        <taxon>Metazoa</taxon>
        <taxon>Ecdysozoa</taxon>
        <taxon>Nematoda</taxon>
        <taxon>Chromadorea</taxon>
        <taxon>Rhabditida</taxon>
        <taxon>Rhabditina</taxon>
        <taxon>Rhabditomorpha</taxon>
        <taxon>Strongyloidea</taxon>
        <taxon>Metastrongylidae</taxon>
        <taxon>Parelaphostrongylus</taxon>
    </lineage>
</organism>
<proteinExistence type="predicted"/>
<keyword evidence="2" id="KW-1185">Reference proteome</keyword>